<dbReference type="Proteomes" id="UP001052739">
    <property type="component" value="Unassembled WGS sequence"/>
</dbReference>
<dbReference type="CDD" id="cd04301">
    <property type="entry name" value="NAT_SF"/>
    <property type="match status" value="1"/>
</dbReference>
<dbReference type="Pfam" id="PF13508">
    <property type="entry name" value="Acetyltransf_7"/>
    <property type="match status" value="1"/>
</dbReference>
<feature type="domain" description="N-acetyltransferase" evidence="1">
    <location>
        <begin position="32"/>
        <end position="168"/>
    </location>
</feature>
<dbReference type="Gene3D" id="3.40.630.30">
    <property type="match status" value="1"/>
</dbReference>
<dbReference type="PANTHER" id="PTHR43233">
    <property type="entry name" value="FAMILY N-ACETYLTRANSFERASE, PUTATIVE (AFU_ORTHOLOGUE AFUA_6G03350)-RELATED"/>
    <property type="match status" value="1"/>
</dbReference>
<comment type="caution">
    <text evidence="2">The sequence shown here is derived from an EMBL/GenBank/DDBJ whole genome shotgun (WGS) entry which is preliminary data.</text>
</comment>
<dbReference type="PANTHER" id="PTHR43233:SF1">
    <property type="entry name" value="FAMILY N-ACETYLTRANSFERASE, PUTATIVE (AFU_ORTHOLOGUE AFUA_6G03350)-RELATED"/>
    <property type="match status" value="1"/>
</dbReference>
<sequence>MFGIRLAVGVARGVVGFFVLGSPFRTMYWVNTDFDSYSLRAGPPPVEVYLRLRVTSGLSAKTVEAAEAGLPNTWHGVTVLCGDEPVGMGRVIGDGGCFFQIVDICVAPQHQGRGLGKKIMAELMCELERRAPDGAYVSLIADGDARFLYEKFGFRQTAPASVGMYLTV</sequence>
<dbReference type="SUPFAM" id="SSF55729">
    <property type="entry name" value="Acyl-CoA N-acyltransferases (Nat)"/>
    <property type="match status" value="1"/>
</dbReference>
<dbReference type="EMBL" id="BNDW01000117">
    <property type="protein sequence ID" value="GHI27137.1"/>
    <property type="molecule type" value="Genomic_DNA"/>
</dbReference>
<dbReference type="InterPro" id="IPR016181">
    <property type="entry name" value="Acyl_CoA_acyltransferase"/>
</dbReference>
<evidence type="ECO:0000313" key="2">
    <source>
        <dbReference type="EMBL" id="GHI27137.1"/>
    </source>
</evidence>
<dbReference type="PROSITE" id="PS51186">
    <property type="entry name" value="GNAT"/>
    <property type="match status" value="1"/>
</dbReference>
<dbReference type="InterPro" id="IPR053144">
    <property type="entry name" value="Acetyltransferase_Butenolide"/>
</dbReference>
<name>A0ABQ3PQ56_9ACTN</name>
<evidence type="ECO:0000313" key="3">
    <source>
        <dbReference type="Proteomes" id="UP001052739"/>
    </source>
</evidence>
<keyword evidence="3" id="KW-1185">Reference proteome</keyword>
<evidence type="ECO:0000259" key="1">
    <source>
        <dbReference type="PROSITE" id="PS51186"/>
    </source>
</evidence>
<gene>
    <name evidence="2" type="ORF">Shyd_85080</name>
</gene>
<organism evidence="2 3">
    <name type="scientific">Streptomyces hydrogenans</name>
    <dbReference type="NCBI Taxonomy" id="1873719"/>
    <lineage>
        <taxon>Bacteria</taxon>
        <taxon>Bacillati</taxon>
        <taxon>Actinomycetota</taxon>
        <taxon>Actinomycetes</taxon>
        <taxon>Kitasatosporales</taxon>
        <taxon>Streptomycetaceae</taxon>
        <taxon>Streptomyces</taxon>
    </lineage>
</organism>
<proteinExistence type="predicted"/>
<dbReference type="InterPro" id="IPR000182">
    <property type="entry name" value="GNAT_dom"/>
</dbReference>
<protein>
    <recommendedName>
        <fullName evidence="1">N-acetyltransferase domain-containing protein</fullName>
    </recommendedName>
</protein>
<reference evidence="2" key="1">
    <citation type="submission" date="2024-05" db="EMBL/GenBank/DDBJ databases">
        <title>Whole genome shotgun sequence of Streptomyces hydrogenans NBRC 13475.</title>
        <authorList>
            <person name="Komaki H."/>
            <person name="Tamura T."/>
        </authorList>
    </citation>
    <scope>NUCLEOTIDE SEQUENCE</scope>
    <source>
        <strain evidence="2">NBRC 13475</strain>
    </source>
</reference>
<accession>A0ABQ3PQ56</accession>